<evidence type="ECO:0000313" key="1">
    <source>
        <dbReference type="EMBL" id="KAH3677995.1"/>
    </source>
</evidence>
<gene>
    <name evidence="1" type="ORF">OGATHE_000650</name>
</gene>
<sequence length="86" mass="9844">MKLSNRLSNRVIQELTNEENSGELIKLRGFSLSDCAKLVISIISDMLSSNFKKWSTLKSSFCLPWEDVCGRVTPDWLWCACENWNG</sequence>
<evidence type="ECO:0000313" key="2">
    <source>
        <dbReference type="Proteomes" id="UP000788993"/>
    </source>
</evidence>
<dbReference type="AlphaFoldDB" id="A0A9P8PUR2"/>
<accession>A0A9P8PUR2</accession>
<reference evidence="1" key="2">
    <citation type="submission" date="2021-01" db="EMBL/GenBank/DDBJ databases">
        <authorList>
            <person name="Schikora-Tamarit M.A."/>
        </authorList>
    </citation>
    <scope>NUCLEOTIDE SEQUENCE</scope>
    <source>
        <strain evidence="1">NCAIM Y.01608</strain>
    </source>
</reference>
<dbReference type="Proteomes" id="UP000788993">
    <property type="component" value="Unassembled WGS sequence"/>
</dbReference>
<proteinExistence type="predicted"/>
<dbReference type="EMBL" id="JAEUBD010000095">
    <property type="protein sequence ID" value="KAH3677995.1"/>
    <property type="molecule type" value="Genomic_DNA"/>
</dbReference>
<reference evidence="1" key="1">
    <citation type="journal article" date="2021" name="Open Biol.">
        <title>Shared evolutionary footprints suggest mitochondrial oxidative damage underlies multiple complex I losses in fungi.</title>
        <authorList>
            <person name="Schikora-Tamarit M.A."/>
            <person name="Marcet-Houben M."/>
            <person name="Nosek J."/>
            <person name="Gabaldon T."/>
        </authorList>
    </citation>
    <scope>NUCLEOTIDE SEQUENCE</scope>
    <source>
        <strain evidence="1">NCAIM Y.01608</strain>
    </source>
</reference>
<comment type="caution">
    <text evidence="1">The sequence shown here is derived from an EMBL/GenBank/DDBJ whole genome shotgun (WGS) entry which is preliminary data.</text>
</comment>
<organism evidence="1 2">
    <name type="scientific">Ogataea polymorpha</name>
    <dbReference type="NCBI Taxonomy" id="460523"/>
    <lineage>
        <taxon>Eukaryota</taxon>
        <taxon>Fungi</taxon>
        <taxon>Dikarya</taxon>
        <taxon>Ascomycota</taxon>
        <taxon>Saccharomycotina</taxon>
        <taxon>Pichiomycetes</taxon>
        <taxon>Pichiales</taxon>
        <taxon>Pichiaceae</taxon>
        <taxon>Ogataea</taxon>
    </lineage>
</organism>
<keyword evidence="2" id="KW-1185">Reference proteome</keyword>
<name>A0A9P8PUR2_9ASCO</name>
<protein>
    <submittedName>
        <fullName evidence="1">Uncharacterized protein</fullName>
    </submittedName>
</protein>